<keyword evidence="1" id="KW-0472">Membrane</keyword>
<dbReference type="PIR" id="A71161">
    <property type="entry name" value="A71161"/>
</dbReference>
<protein>
    <submittedName>
        <fullName evidence="2">Uncharacterized protein</fullName>
    </submittedName>
</protein>
<name>O73976_PYRHO</name>
<keyword evidence="1" id="KW-1133">Transmembrane helix</keyword>
<keyword evidence="1" id="KW-0812">Transmembrane</keyword>
<accession>O73976</accession>
<proteinExistence type="predicted"/>
<keyword evidence="3" id="KW-1185">Reference proteome</keyword>
<sequence length="170" mass="17888">MTGLPPTVLRIEGSTSIVSRILFIGIAYVSSSTLISKAWIIAMLMGSLSINVVPLPTSVWTEIEPFIDFTTSFTTSIPTPLPDTSVTLSAVLNPGRNIKLIASSSLRFAASSGVIRPLSTAFLFTFSGSIPLPSSLTIITTWFFSLFAISSTLPALGLPSFTLSSGGSIP</sequence>
<evidence type="ECO:0000313" key="2">
    <source>
        <dbReference type="EMBL" id="BAA29574.1"/>
    </source>
</evidence>
<reference evidence="2 3" key="1">
    <citation type="journal article" date="1998" name="DNA Res.">
        <title>Complete sequence and gene organization of the genome of a hyper-thermophilic archaebacterium, Pyrococcus horikoshii OT3.</title>
        <authorList>
            <person name="Kawarabayasi Y."/>
            <person name="Sawada M."/>
            <person name="Horikawa H."/>
            <person name="Haikawa Y."/>
            <person name="Hino Y."/>
            <person name="Yamamoto S."/>
            <person name="Sekine M."/>
            <person name="Baba S."/>
            <person name="Kosugi H."/>
            <person name="Hosoyama A."/>
            <person name="Nagai Y."/>
            <person name="Sakai M."/>
            <person name="Ogura K."/>
            <person name="Otuka R."/>
            <person name="Nakazawa H."/>
            <person name="Takamiya M."/>
            <person name="Ohfuku Y."/>
            <person name="Funahashi T."/>
            <person name="Tanaka T."/>
            <person name="Kudoh Y."/>
            <person name="Yamazaki J."/>
            <person name="Kushida N."/>
            <person name="Oguchi A."/>
            <person name="Aoki K."/>
            <person name="Nakamura Y."/>
            <person name="Robb T.F."/>
            <person name="Horikoshi K."/>
            <person name="Masuchi Y."/>
            <person name="Shizuya H."/>
            <person name="Kikuchi H."/>
        </authorList>
    </citation>
    <scope>NUCLEOTIDE SEQUENCE [LARGE SCALE GENOMIC DNA]</scope>
    <source>
        <strain evidence="3">ATCC 700860 / DSM 12428 / JCM 9974 / NBRC 100139 / OT-3</strain>
    </source>
</reference>
<organism evidence="2 3">
    <name type="scientific">Pyrococcus horikoshii (strain ATCC 700860 / DSM 12428 / JCM 9974 / NBRC 100139 / OT-3)</name>
    <dbReference type="NCBI Taxonomy" id="70601"/>
    <lineage>
        <taxon>Archaea</taxon>
        <taxon>Methanobacteriati</taxon>
        <taxon>Methanobacteriota</taxon>
        <taxon>Thermococci</taxon>
        <taxon>Thermococcales</taxon>
        <taxon>Thermococcaceae</taxon>
        <taxon>Pyrococcus</taxon>
    </lineage>
</organism>
<dbReference type="EMBL" id="BA000001">
    <property type="protein sequence ID" value="BAA29574.1"/>
    <property type="molecule type" value="Genomic_DNA"/>
</dbReference>
<feature type="transmembrane region" description="Helical" evidence="1">
    <location>
        <begin position="20"/>
        <end position="40"/>
    </location>
</feature>
<gene>
    <name evidence="2" type="ordered locus">PH0486</name>
</gene>
<dbReference type="AlphaFoldDB" id="O73976"/>
<evidence type="ECO:0000313" key="3">
    <source>
        <dbReference type="Proteomes" id="UP000000752"/>
    </source>
</evidence>
<dbReference type="EnsemblBacteria" id="BAA29574">
    <property type="protein sequence ID" value="BAA29574"/>
    <property type="gene ID" value="BAA29574"/>
</dbReference>
<evidence type="ECO:0000256" key="1">
    <source>
        <dbReference type="SAM" id="Phobius"/>
    </source>
</evidence>
<dbReference type="Proteomes" id="UP000000752">
    <property type="component" value="Chromosome"/>
</dbReference>
<dbReference type="KEGG" id="pho:PH0486"/>